<dbReference type="InterPro" id="IPR009057">
    <property type="entry name" value="Homeodomain-like_sf"/>
</dbReference>
<dbReference type="Gene3D" id="1.10.10.60">
    <property type="entry name" value="Homeodomain-like"/>
    <property type="match status" value="1"/>
</dbReference>
<evidence type="ECO:0000256" key="2">
    <source>
        <dbReference type="ARBA" id="ARBA00023125"/>
    </source>
</evidence>
<dbReference type="Pfam" id="PF12833">
    <property type="entry name" value="HTH_18"/>
    <property type="match status" value="1"/>
</dbReference>
<evidence type="ECO:0000256" key="1">
    <source>
        <dbReference type="ARBA" id="ARBA00023015"/>
    </source>
</evidence>
<sequence length="124" mass="14415">MRLLEETTLAIDNARPENEADPLICEIMSFLAVNFAGDVTIEHICRKFSVSRRTLYRRWKMVSGQSPADFLRKKRLELAANLLKNTRMGIQEIARYCGFGNSLYFTQCFRRECGTNPTSWRNED</sequence>
<evidence type="ECO:0000313" key="5">
    <source>
        <dbReference type="EMBL" id="MPN62121.1"/>
    </source>
</evidence>
<feature type="domain" description="HTH araC/xylS-type" evidence="4">
    <location>
        <begin position="25"/>
        <end position="123"/>
    </location>
</feature>
<accession>A0A645JEU2</accession>
<dbReference type="GO" id="GO:0043565">
    <property type="term" value="F:sequence-specific DNA binding"/>
    <property type="evidence" value="ECO:0007669"/>
    <property type="project" value="InterPro"/>
</dbReference>
<dbReference type="PRINTS" id="PR00032">
    <property type="entry name" value="HTHARAC"/>
</dbReference>
<dbReference type="PROSITE" id="PS01124">
    <property type="entry name" value="HTH_ARAC_FAMILY_2"/>
    <property type="match status" value="1"/>
</dbReference>
<keyword evidence="1" id="KW-0805">Transcription regulation</keyword>
<dbReference type="PANTHER" id="PTHR43280">
    <property type="entry name" value="ARAC-FAMILY TRANSCRIPTIONAL REGULATOR"/>
    <property type="match status" value="1"/>
</dbReference>
<comment type="caution">
    <text evidence="5">The sequence shown here is derived from an EMBL/GenBank/DDBJ whole genome shotgun (WGS) entry which is preliminary data.</text>
</comment>
<dbReference type="GO" id="GO:0003700">
    <property type="term" value="F:DNA-binding transcription factor activity"/>
    <property type="evidence" value="ECO:0007669"/>
    <property type="project" value="InterPro"/>
</dbReference>
<dbReference type="InterPro" id="IPR020449">
    <property type="entry name" value="Tscrpt_reg_AraC-type_HTH"/>
</dbReference>
<keyword evidence="2" id="KW-0238">DNA-binding</keyword>
<dbReference type="PROSITE" id="PS00041">
    <property type="entry name" value="HTH_ARAC_FAMILY_1"/>
    <property type="match status" value="1"/>
</dbReference>
<dbReference type="EMBL" id="VSSQ01139691">
    <property type="protein sequence ID" value="MPN62121.1"/>
    <property type="molecule type" value="Genomic_DNA"/>
</dbReference>
<reference evidence="5" key="1">
    <citation type="submission" date="2019-08" db="EMBL/GenBank/DDBJ databases">
        <authorList>
            <person name="Kucharzyk K."/>
            <person name="Murdoch R.W."/>
            <person name="Higgins S."/>
            <person name="Loffler F."/>
        </authorList>
    </citation>
    <scope>NUCLEOTIDE SEQUENCE</scope>
</reference>
<dbReference type="AlphaFoldDB" id="A0A645JEU2"/>
<proteinExistence type="predicted"/>
<keyword evidence="3" id="KW-0804">Transcription</keyword>
<evidence type="ECO:0000256" key="3">
    <source>
        <dbReference type="ARBA" id="ARBA00023163"/>
    </source>
</evidence>
<dbReference type="SUPFAM" id="SSF46689">
    <property type="entry name" value="Homeodomain-like"/>
    <property type="match status" value="2"/>
</dbReference>
<dbReference type="InterPro" id="IPR018060">
    <property type="entry name" value="HTH_AraC"/>
</dbReference>
<evidence type="ECO:0000259" key="4">
    <source>
        <dbReference type="PROSITE" id="PS01124"/>
    </source>
</evidence>
<gene>
    <name evidence="5" type="primary">rhaR_189</name>
    <name evidence="5" type="ORF">SDC9_209868</name>
</gene>
<organism evidence="5">
    <name type="scientific">bioreactor metagenome</name>
    <dbReference type="NCBI Taxonomy" id="1076179"/>
    <lineage>
        <taxon>unclassified sequences</taxon>
        <taxon>metagenomes</taxon>
        <taxon>ecological metagenomes</taxon>
    </lineage>
</organism>
<dbReference type="PANTHER" id="PTHR43280:SF28">
    <property type="entry name" value="HTH-TYPE TRANSCRIPTIONAL ACTIVATOR RHAS"/>
    <property type="match status" value="1"/>
</dbReference>
<dbReference type="InterPro" id="IPR018062">
    <property type="entry name" value="HTH_AraC-typ_CS"/>
</dbReference>
<protein>
    <submittedName>
        <fullName evidence="5">HTH-type transcriptional activator RhaR</fullName>
    </submittedName>
</protein>
<dbReference type="SMART" id="SM00342">
    <property type="entry name" value="HTH_ARAC"/>
    <property type="match status" value="1"/>
</dbReference>
<name>A0A645JEU2_9ZZZZ</name>